<dbReference type="GeneID" id="109106697"/>
<dbReference type="RefSeq" id="XP_018975537.1">
    <property type="nucleotide sequence ID" value="XM_019119992.2"/>
</dbReference>
<evidence type="ECO:0000313" key="2">
    <source>
        <dbReference type="RefSeq" id="XP_018975537.1"/>
    </source>
</evidence>
<reference evidence="2" key="1">
    <citation type="submission" date="2025-08" db="UniProtKB">
        <authorList>
            <consortium name="RefSeq"/>
        </authorList>
    </citation>
    <scope>IDENTIFICATION</scope>
    <source>
        <tissue evidence="2">Muscle</tissue>
    </source>
</reference>
<feature type="transmembrane region" description="Helical" evidence="1">
    <location>
        <begin position="183"/>
        <end position="207"/>
    </location>
</feature>
<dbReference type="AlphaFoldDB" id="A0A9Q9VIS0"/>
<name>A0A9Q9VIS0_CYPCA</name>
<dbReference type="Proteomes" id="UP001155660">
    <property type="component" value="Chromosome B16"/>
</dbReference>
<gene>
    <name evidence="2" type="primary">LOC109106697</name>
</gene>
<dbReference type="OrthoDB" id="8962078at2759"/>
<keyword evidence="1" id="KW-0472">Membrane</keyword>
<evidence type="ECO:0000256" key="1">
    <source>
        <dbReference type="SAM" id="Phobius"/>
    </source>
</evidence>
<dbReference type="KEGG" id="ccar:109106697"/>
<proteinExistence type="predicted"/>
<organism evidence="2">
    <name type="scientific">Cyprinus carpio</name>
    <name type="common">Common carp</name>
    <dbReference type="NCBI Taxonomy" id="7962"/>
    <lineage>
        <taxon>Eukaryota</taxon>
        <taxon>Metazoa</taxon>
        <taxon>Chordata</taxon>
        <taxon>Craniata</taxon>
        <taxon>Vertebrata</taxon>
        <taxon>Euteleostomi</taxon>
        <taxon>Actinopterygii</taxon>
        <taxon>Neopterygii</taxon>
        <taxon>Teleostei</taxon>
        <taxon>Ostariophysi</taxon>
        <taxon>Cypriniformes</taxon>
        <taxon>Cyprinidae</taxon>
        <taxon>Cyprininae</taxon>
        <taxon>Cyprinus</taxon>
    </lineage>
</organism>
<keyword evidence="1" id="KW-1133">Transmembrane helix</keyword>
<keyword evidence="1" id="KW-0812">Transmembrane</keyword>
<sequence>MMPMPLPLPALPLCGQSSFIFSSTSTRRTAAMIHIDLTTMACVISICLCVGSPLPFQKLYECPTTQEMLCENMVTSKGFTYKVPQDKLPDLRDRDCEHGWFYLNETFIVDSTQPGENLGFVVAVTSENLTVSTCINLQWQLHCENIKLHCTVNYRVKHKAPHETLPGNYTSSGDKGDASSPGWLIAVIVGSVIVSVLIISATIWFCLKKARKSAYTPPGEDESEEEF</sequence>
<accession>A0A9Q9VIS0</accession>
<protein>
    <submittedName>
        <fullName evidence="2">Uncharacterized protein LOC109106697</fullName>
    </submittedName>
</protein>